<feature type="compositionally biased region" description="Low complexity" evidence="1">
    <location>
        <begin position="207"/>
        <end position="228"/>
    </location>
</feature>
<sequence length="314" mass="33997">MEEAPGAKHINEQRFLGAFGSAVPGEHYGELTVNGSNTAIRLIGQNLTNMSTAKTVINRVEEIERVLKENELLINEWAPIHLAKMLQTWFWKDDTPTAGALDVWQKTCCYLYLPRLRDSDTIRSTIAAGLSSRDFFGIAYGVEEERYQGFHFGENTTPIFDESLLLIDPNASSIFAARLAEEAAEREAKAKGEAAGAASVEGQPTPSGAATSKAEGASASGSTTSAAGSGPGGSSASAKKRMFFGSVELNPNQAKLQFSDVAEEVLMLLNKPGVKLRIAVEIEAELPSGFDESVQRAVRENCDQLKFKNRSFEE</sequence>
<comment type="caution">
    <text evidence="2">The sequence shown here is derived from an EMBL/GenBank/DDBJ whole genome shotgun (WGS) entry which is preliminary data.</text>
</comment>
<organism evidence="2 3">
    <name type="scientific">Massilia arenae</name>
    <dbReference type="NCBI Taxonomy" id="2603288"/>
    <lineage>
        <taxon>Bacteria</taxon>
        <taxon>Pseudomonadati</taxon>
        <taxon>Pseudomonadota</taxon>
        <taxon>Betaproteobacteria</taxon>
        <taxon>Burkholderiales</taxon>
        <taxon>Oxalobacteraceae</taxon>
        <taxon>Telluria group</taxon>
        <taxon>Massilia</taxon>
    </lineage>
</organism>
<proteinExistence type="predicted"/>
<accession>A0A5C7G432</accession>
<dbReference type="AlphaFoldDB" id="A0A5C7G432"/>
<name>A0A5C7G432_9BURK</name>
<evidence type="ECO:0000313" key="3">
    <source>
        <dbReference type="Proteomes" id="UP000321413"/>
    </source>
</evidence>
<reference evidence="2 3" key="1">
    <citation type="submission" date="2019-08" db="EMBL/GenBank/DDBJ databases">
        <title>Massilia golmudensis sp. nov., isolated from sand in the Qinghai-Tibetan Plateau.</title>
        <authorList>
            <person name="Zhang B."/>
        </authorList>
    </citation>
    <scope>NUCLEOTIDE SEQUENCE [LARGE SCALE GENOMIC DNA]</scope>
    <source>
        <strain evidence="2 3">GEM5</strain>
    </source>
</reference>
<dbReference type="RefSeq" id="WP_147936197.1">
    <property type="nucleotide sequence ID" value="NZ_VPFD01000021.1"/>
</dbReference>
<feature type="region of interest" description="Disordered" evidence="1">
    <location>
        <begin position="190"/>
        <end position="235"/>
    </location>
</feature>
<evidence type="ECO:0000256" key="1">
    <source>
        <dbReference type="SAM" id="MobiDB-lite"/>
    </source>
</evidence>
<gene>
    <name evidence="2" type="ORF">FVD38_18610</name>
</gene>
<evidence type="ECO:0000313" key="2">
    <source>
        <dbReference type="EMBL" id="TXF97966.1"/>
    </source>
</evidence>
<protein>
    <submittedName>
        <fullName evidence="2">Uncharacterized protein</fullName>
    </submittedName>
</protein>
<dbReference type="EMBL" id="VPFD01000021">
    <property type="protein sequence ID" value="TXF97966.1"/>
    <property type="molecule type" value="Genomic_DNA"/>
</dbReference>
<dbReference type="Proteomes" id="UP000321413">
    <property type="component" value="Unassembled WGS sequence"/>
</dbReference>
<keyword evidence="3" id="KW-1185">Reference proteome</keyword>